<dbReference type="AlphaFoldDB" id="A0A4Q2A583"/>
<dbReference type="PROSITE" id="PS50931">
    <property type="entry name" value="HTH_LYSR"/>
    <property type="match status" value="1"/>
</dbReference>
<dbReference type="Proteomes" id="UP000289650">
    <property type="component" value="Unassembled WGS sequence"/>
</dbReference>
<reference evidence="6 7" key="1">
    <citation type="submission" date="2018-08" db="EMBL/GenBank/DDBJ databases">
        <title>Mountain-cultivated ginseng endophyte, Burkholderia stabilis and its activity against ginseng root rot disease.</title>
        <authorList>
            <person name="Tapan Kumar M."/>
            <person name="Bae H."/>
            <person name="Shanmugam G."/>
            <person name="Jeon J."/>
        </authorList>
    </citation>
    <scope>NUCLEOTIDE SEQUENCE [LARGE SCALE GENOMIC DNA]</scope>
    <source>
        <strain evidence="6 7">EB159</strain>
    </source>
</reference>
<comment type="caution">
    <text evidence="6">The sequence shown here is derived from an EMBL/GenBank/DDBJ whole genome shotgun (WGS) entry which is preliminary data.</text>
</comment>
<protein>
    <submittedName>
        <fullName evidence="6">LysR family transcriptional regulator</fullName>
    </submittedName>
</protein>
<evidence type="ECO:0000259" key="5">
    <source>
        <dbReference type="PROSITE" id="PS50931"/>
    </source>
</evidence>
<feature type="domain" description="HTH lysR-type" evidence="5">
    <location>
        <begin position="1"/>
        <end position="54"/>
    </location>
</feature>
<dbReference type="SUPFAM" id="SSF53850">
    <property type="entry name" value="Periplasmic binding protein-like II"/>
    <property type="match status" value="1"/>
</dbReference>
<dbReference type="Gene3D" id="1.10.10.10">
    <property type="entry name" value="Winged helix-like DNA-binding domain superfamily/Winged helix DNA-binding domain"/>
    <property type="match status" value="1"/>
</dbReference>
<accession>A0A4Q2A583</accession>
<dbReference type="InterPro" id="IPR000847">
    <property type="entry name" value="LysR_HTH_N"/>
</dbReference>
<evidence type="ECO:0000313" key="6">
    <source>
        <dbReference type="EMBL" id="RXV64208.1"/>
    </source>
</evidence>
<keyword evidence="4" id="KW-0804">Transcription</keyword>
<proteinExistence type="inferred from homology"/>
<dbReference type="InterPro" id="IPR036390">
    <property type="entry name" value="WH_DNA-bd_sf"/>
</dbReference>
<dbReference type="EMBL" id="QWEX01000005">
    <property type="protein sequence ID" value="RXV64208.1"/>
    <property type="molecule type" value="Genomic_DNA"/>
</dbReference>
<dbReference type="InterPro" id="IPR005119">
    <property type="entry name" value="LysR_subst-bd"/>
</dbReference>
<evidence type="ECO:0000256" key="1">
    <source>
        <dbReference type="ARBA" id="ARBA00009437"/>
    </source>
</evidence>
<keyword evidence="3" id="KW-0238">DNA-binding</keyword>
<keyword evidence="2" id="KW-0805">Transcription regulation</keyword>
<gene>
    <name evidence="6" type="ORF">D1006_41200</name>
</gene>
<comment type="similarity">
    <text evidence="1">Belongs to the LysR transcriptional regulatory family.</text>
</comment>
<evidence type="ECO:0000256" key="3">
    <source>
        <dbReference type="ARBA" id="ARBA00023125"/>
    </source>
</evidence>
<dbReference type="OrthoDB" id="8707631at2"/>
<evidence type="ECO:0000256" key="4">
    <source>
        <dbReference type="ARBA" id="ARBA00023163"/>
    </source>
</evidence>
<dbReference type="Pfam" id="PF03466">
    <property type="entry name" value="LysR_substrate"/>
    <property type="match status" value="1"/>
</dbReference>
<name>A0A4Q2A583_9BURK</name>
<dbReference type="Pfam" id="PF00126">
    <property type="entry name" value="HTH_1"/>
    <property type="match status" value="1"/>
</dbReference>
<organism evidence="6 7">
    <name type="scientific">Burkholderia stabilis</name>
    <dbReference type="NCBI Taxonomy" id="95485"/>
    <lineage>
        <taxon>Bacteria</taxon>
        <taxon>Pseudomonadati</taxon>
        <taxon>Pseudomonadota</taxon>
        <taxon>Betaproteobacteria</taxon>
        <taxon>Burkholderiales</taxon>
        <taxon>Burkholderiaceae</taxon>
        <taxon>Burkholderia</taxon>
        <taxon>Burkholderia cepacia complex</taxon>
    </lineage>
</organism>
<dbReference type="GO" id="GO:0000976">
    <property type="term" value="F:transcription cis-regulatory region binding"/>
    <property type="evidence" value="ECO:0007669"/>
    <property type="project" value="TreeGrafter"/>
</dbReference>
<dbReference type="InterPro" id="IPR036388">
    <property type="entry name" value="WH-like_DNA-bd_sf"/>
</dbReference>
<sequence length="287" mass="31483">MLRTFLAVERFGNMAAAADRMALTHTAVGAQMRTLERVCQRQLFDRSGRSVQLNDAGRSILDQARSVVAAYDSLIRGVSVQQSIEGAVTIGGGRSVIGFLATNAMRLKVQYPGLKISLVSDNDLDLPNLVRTGKIDAAMVVGEPRATTLPESWEYLYDEPLVLLAHPSIAPADTSVSSLLRRIPYIRFDPTSLTGQHVTSLVRRLRVQVDPVLQIDSVLPIADLVRQNVGISIVPHLRHAGWNDDPQLFVKSVPGSTWRRTIGWYDSGRQPLASAIVKNRLLAALTE</sequence>
<evidence type="ECO:0000256" key="2">
    <source>
        <dbReference type="ARBA" id="ARBA00023015"/>
    </source>
</evidence>
<dbReference type="Gene3D" id="3.40.190.10">
    <property type="entry name" value="Periplasmic binding protein-like II"/>
    <property type="match status" value="2"/>
</dbReference>
<dbReference type="PANTHER" id="PTHR30126">
    <property type="entry name" value="HTH-TYPE TRANSCRIPTIONAL REGULATOR"/>
    <property type="match status" value="1"/>
</dbReference>
<evidence type="ECO:0000313" key="7">
    <source>
        <dbReference type="Proteomes" id="UP000289650"/>
    </source>
</evidence>
<dbReference type="GO" id="GO:0003700">
    <property type="term" value="F:DNA-binding transcription factor activity"/>
    <property type="evidence" value="ECO:0007669"/>
    <property type="project" value="InterPro"/>
</dbReference>
<dbReference type="PANTHER" id="PTHR30126:SF94">
    <property type="entry name" value="LYSR FAMILY TRANSCRIPTIONAL REGULATOR"/>
    <property type="match status" value="1"/>
</dbReference>
<dbReference type="SUPFAM" id="SSF46785">
    <property type="entry name" value="Winged helix' DNA-binding domain"/>
    <property type="match status" value="1"/>
</dbReference>